<dbReference type="RefSeq" id="WP_213558006.1">
    <property type="nucleotide sequence ID" value="NZ_JBHUAW010000003.1"/>
</dbReference>
<dbReference type="SUPFAM" id="SSF140453">
    <property type="entry name" value="EsxAB dimer-like"/>
    <property type="match status" value="1"/>
</dbReference>
<dbReference type="Proteomes" id="UP000683310">
    <property type="component" value="Chromosome"/>
</dbReference>
<protein>
    <recommendedName>
        <fullName evidence="3">WXG100 family type VII secretion target</fullName>
    </recommendedName>
</protein>
<dbReference type="Gene3D" id="1.10.287.1060">
    <property type="entry name" value="ESAT-6-like"/>
    <property type="match status" value="1"/>
</dbReference>
<accession>A0ABX8CPP7</accession>
<dbReference type="EMBL" id="CP074371">
    <property type="protein sequence ID" value="QVI21911.1"/>
    <property type="molecule type" value="Genomic_DNA"/>
</dbReference>
<evidence type="ECO:0000313" key="1">
    <source>
        <dbReference type="EMBL" id="QVI21911.1"/>
    </source>
</evidence>
<keyword evidence="2" id="KW-1185">Reference proteome</keyword>
<gene>
    <name evidence="1" type="ORF">KHQ06_01750</name>
</gene>
<organism evidence="1 2">
    <name type="scientific">Nocardia tengchongensis</name>
    <dbReference type="NCBI Taxonomy" id="2055889"/>
    <lineage>
        <taxon>Bacteria</taxon>
        <taxon>Bacillati</taxon>
        <taxon>Actinomycetota</taxon>
        <taxon>Actinomycetes</taxon>
        <taxon>Mycobacteriales</taxon>
        <taxon>Nocardiaceae</taxon>
        <taxon>Nocardia</taxon>
    </lineage>
</organism>
<evidence type="ECO:0008006" key="3">
    <source>
        <dbReference type="Google" id="ProtNLM"/>
    </source>
</evidence>
<evidence type="ECO:0000313" key="2">
    <source>
        <dbReference type="Proteomes" id="UP000683310"/>
    </source>
</evidence>
<dbReference type="InterPro" id="IPR036689">
    <property type="entry name" value="ESAT-6-like_sf"/>
</dbReference>
<name>A0ABX8CPP7_9NOCA</name>
<proteinExistence type="predicted"/>
<sequence>MTKVEVEVAGMRSVAGGLDDVNTKVTGILNAITAAAAAHEGVWGHDEFGDKFADGESGYDARKPALLTALGSKTTLLGQYSKGLRDAATKFENMEEANKNGF</sequence>
<reference evidence="1 2" key="1">
    <citation type="submission" date="2021-04" db="EMBL/GenBank/DDBJ databases">
        <title>Nocardia tengchongensis.</title>
        <authorList>
            <person name="Zhuang k."/>
            <person name="Ran Y."/>
            <person name="Li W."/>
        </authorList>
    </citation>
    <scope>NUCLEOTIDE SEQUENCE [LARGE SCALE GENOMIC DNA]</scope>
    <source>
        <strain evidence="1 2">CFH S0057</strain>
    </source>
</reference>